<reference evidence="1 2" key="1">
    <citation type="journal article" date="2019" name="Int. J. Syst. Evol. Microbiol.">
        <title>The Global Catalogue of Microorganisms (GCM) 10K type strain sequencing project: providing services to taxonomists for standard genome sequencing and annotation.</title>
        <authorList>
            <consortium name="The Broad Institute Genomics Platform"/>
            <consortium name="The Broad Institute Genome Sequencing Center for Infectious Disease"/>
            <person name="Wu L."/>
            <person name="Ma J."/>
        </authorList>
    </citation>
    <scope>NUCLEOTIDE SEQUENCE [LARGE SCALE GENOMIC DNA]</scope>
    <source>
        <strain evidence="1 2">JCM 15749</strain>
    </source>
</reference>
<organism evidence="1 2">
    <name type="scientific">Aeromicrobium halocynthiae</name>
    <dbReference type="NCBI Taxonomy" id="560557"/>
    <lineage>
        <taxon>Bacteria</taxon>
        <taxon>Bacillati</taxon>
        <taxon>Actinomycetota</taxon>
        <taxon>Actinomycetes</taxon>
        <taxon>Propionibacteriales</taxon>
        <taxon>Nocardioidaceae</taxon>
        <taxon>Aeromicrobium</taxon>
    </lineage>
</organism>
<comment type="caution">
    <text evidence="1">The sequence shown here is derived from an EMBL/GenBank/DDBJ whole genome shotgun (WGS) entry which is preliminary data.</text>
</comment>
<proteinExistence type="predicted"/>
<dbReference type="EMBL" id="BAAAPY010000001">
    <property type="protein sequence ID" value="GAA2070720.1"/>
    <property type="molecule type" value="Genomic_DNA"/>
</dbReference>
<keyword evidence="2" id="KW-1185">Reference proteome</keyword>
<sequence length="101" mass="10244">MPSTCRTLGAAPDKTVPDLSATVPSVVAMSTEPVVIDCDSCLVRSPSACGDCVVTVLLGAPPEGVHLDPEEVAALDELARGGLVPPLRLVTPVPSPHLHAG</sequence>
<evidence type="ECO:0000313" key="1">
    <source>
        <dbReference type="EMBL" id="GAA2070720.1"/>
    </source>
</evidence>
<evidence type="ECO:0008006" key="3">
    <source>
        <dbReference type="Google" id="ProtNLM"/>
    </source>
</evidence>
<dbReference type="Proteomes" id="UP001501480">
    <property type="component" value="Unassembled WGS sequence"/>
</dbReference>
<gene>
    <name evidence="1" type="ORF">GCM10009821_05050</name>
</gene>
<protein>
    <recommendedName>
        <fullName evidence="3">4Fe-4S ferredoxin-type domain-containing protein</fullName>
    </recommendedName>
</protein>
<accession>A0ABN2VSK7</accession>
<evidence type="ECO:0000313" key="2">
    <source>
        <dbReference type="Proteomes" id="UP001501480"/>
    </source>
</evidence>
<name>A0ABN2VSK7_9ACTN</name>